<accession>A0A8D8VUW8</accession>
<proteinExistence type="predicted"/>
<protein>
    <submittedName>
        <fullName evidence="2">Uncharacterized protein</fullName>
    </submittedName>
</protein>
<evidence type="ECO:0000256" key="1">
    <source>
        <dbReference type="SAM" id="MobiDB-lite"/>
    </source>
</evidence>
<sequence length="100" mass="11397">MAKLRRHYRKQETMAKSIQALQKTRKKGSKLIRYYRKLAKNNQALEKNGQTNKTLQKTREKRSEKSGTRQKLVIQIRDTPDSSPGLLTGVLGESGLTGLN</sequence>
<dbReference type="EMBL" id="HBUF01086831">
    <property type="protein sequence ID" value="CAG6634549.1"/>
    <property type="molecule type" value="Transcribed_RNA"/>
</dbReference>
<reference evidence="2" key="1">
    <citation type="submission" date="2021-05" db="EMBL/GenBank/DDBJ databases">
        <authorList>
            <person name="Alioto T."/>
            <person name="Alioto T."/>
            <person name="Gomez Garrido J."/>
        </authorList>
    </citation>
    <scope>NUCLEOTIDE SEQUENCE</scope>
</reference>
<name>A0A8D8VUW8_9HEMI</name>
<feature type="region of interest" description="Disordered" evidence="1">
    <location>
        <begin position="43"/>
        <end position="100"/>
    </location>
</feature>
<feature type="region of interest" description="Disordered" evidence="1">
    <location>
        <begin position="1"/>
        <end position="27"/>
    </location>
</feature>
<organism evidence="2">
    <name type="scientific">Cacopsylla melanoneura</name>
    <dbReference type="NCBI Taxonomy" id="428564"/>
    <lineage>
        <taxon>Eukaryota</taxon>
        <taxon>Metazoa</taxon>
        <taxon>Ecdysozoa</taxon>
        <taxon>Arthropoda</taxon>
        <taxon>Hexapoda</taxon>
        <taxon>Insecta</taxon>
        <taxon>Pterygota</taxon>
        <taxon>Neoptera</taxon>
        <taxon>Paraneoptera</taxon>
        <taxon>Hemiptera</taxon>
        <taxon>Sternorrhyncha</taxon>
        <taxon>Psylloidea</taxon>
        <taxon>Psyllidae</taxon>
        <taxon>Psyllinae</taxon>
        <taxon>Cacopsylla</taxon>
    </lineage>
</organism>
<dbReference type="AlphaFoldDB" id="A0A8D8VUW8"/>
<feature type="compositionally biased region" description="Polar residues" evidence="1">
    <location>
        <begin position="43"/>
        <end position="55"/>
    </location>
</feature>
<evidence type="ECO:0000313" key="2">
    <source>
        <dbReference type="EMBL" id="CAG6634549.1"/>
    </source>
</evidence>
<feature type="compositionally biased region" description="Basic and acidic residues" evidence="1">
    <location>
        <begin position="57"/>
        <end position="67"/>
    </location>
</feature>